<feature type="compositionally biased region" description="Basic residues" evidence="1">
    <location>
        <begin position="550"/>
        <end position="560"/>
    </location>
</feature>
<feature type="compositionally biased region" description="Basic and acidic residues" evidence="1">
    <location>
        <begin position="391"/>
        <end position="405"/>
    </location>
</feature>
<feature type="region of interest" description="Disordered" evidence="1">
    <location>
        <begin position="118"/>
        <end position="139"/>
    </location>
</feature>
<name>A0A182JEE5_ANOAO</name>
<dbReference type="EnsemblMetazoa" id="AATE016524-RA">
    <property type="protein sequence ID" value="AATE016524-PA.1"/>
    <property type="gene ID" value="AATE016524"/>
</dbReference>
<feature type="region of interest" description="Disordered" evidence="1">
    <location>
        <begin position="540"/>
        <end position="638"/>
    </location>
</feature>
<feature type="compositionally biased region" description="Polar residues" evidence="1">
    <location>
        <begin position="561"/>
        <end position="598"/>
    </location>
</feature>
<feature type="compositionally biased region" description="Basic and acidic residues" evidence="1">
    <location>
        <begin position="621"/>
        <end position="636"/>
    </location>
</feature>
<protein>
    <recommendedName>
        <fullName evidence="3">Microtubule-associated protein futsch</fullName>
    </recommendedName>
</protein>
<organism evidence="2">
    <name type="scientific">Anopheles atroparvus</name>
    <name type="common">European mosquito</name>
    <dbReference type="NCBI Taxonomy" id="41427"/>
    <lineage>
        <taxon>Eukaryota</taxon>
        <taxon>Metazoa</taxon>
        <taxon>Ecdysozoa</taxon>
        <taxon>Arthropoda</taxon>
        <taxon>Hexapoda</taxon>
        <taxon>Insecta</taxon>
        <taxon>Pterygota</taxon>
        <taxon>Neoptera</taxon>
        <taxon>Endopterygota</taxon>
        <taxon>Diptera</taxon>
        <taxon>Nematocera</taxon>
        <taxon>Culicoidea</taxon>
        <taxon>Culicidae</taxon>
        <taxon>Anophelinae</taxon>
        <taxon>Anopheles</taxon>
    </lineage>
</organism>
<accession>A0A182JEE5</accession>
<evidence type="ECO:0000256" key="1">
    <source>
        <dbReference type="SAM" id="MobiDB-lite"/>
    </source>
</evidence>
<feature type="region of interest" description="Disordered" evidence="1">
    <location>
        <begin position="257"/>
        <end position="289"/>
    </location>
</feature>
<feature type="compositionally biased region" description="Basic and acidic residues" evidence="1">
    <location>
        <begin position="856"/>
        <end position="865"/>
    </location>
</feature>
<evidence type="ECO:0000313" key="2">
    <source>
        <dbReference type="EnsemblMetazoa" id="AATE016524-PA.1"/>
    </source>
</evidence>
<feature type="compositionally biased region" description="Acidic residues" evidence="1">
    <location>
        <begin position="407"/>
        <end position="417"/>
    </location>
</feature>
<feature type="region of interest" description="Disordered" evidence="1">
    <location>
        <begin position="65"/>
        <end position="96"/>
    </location>
</feature>
<feature type="compositionally biased region" description="Low complexity" evidence="1">
    <location>
        <begin position="1010"/>
        <end position="1026"/>
    </location>
</feature>
<feature type="compositionally biased region" description="Basic and acidic residues" evidence="1">
    <location>
        <begin position="1067"/>
        <end position="1079"/>
    </location>
</feature>
<feature type="region of interest" description="Disordered" evidence="1">
    <location>
        <begin position="726"/>
        <end position="746"/>
    </location>
</feature>
<feature type="compositionally biased region" description="Basic and acidic residues" evidence="1">
    <location>
        <begin position="540"/>
        <end position="549"/>
    </location>
</feature>
<reference evidence="2" key="1">
    <citation type="submission" date="2022-08" db="UniProtKB">
        <authorList>
            <consortium name="EnsemblMetazoa"/>
        </authorList>
    </citation>
    <scope>IDENTIFICATION</scope>
    <source>
        <strain evidence="2">EBRO</strain>
    </source>
</reference>
<evidence type="ECO:0008006" key="3">
    <source>
        <dbReference type="Google" id="ProtNLM"/>
    </source>
</evidence>
<feature type="region of interest" description="Disordered" evidence="1">
    <location>
        <begin position="203"/>
        <end position="227"/>
    </location>
</feature>
<feature type="compositionally biased region" description="Polar residues" evidence="1">
    <location>
        <begin position="448"/>
        <end position="465"/>
    </location>
</feature>
<dbReference type="AlphaFoldDB" id="A0A182JEE5"/>
<dbReference type="VEuPathDB" id="VectorBase:AATE016524"/>
<proteinExistence type="predicted"/>
<feature type="region of interest" description="Disordered" evidence="1">
    <location>
        <begin position="987"/>
        <end position="1095"/>
    </location>
</feature>
<feature type="region of interest" description="Disordered" evidence="1">
    <location>
        <begin position="391"/>
        <end position="521"/>
    </location>
</feature>
<feature type="region of interest" description="Disordered" evidence="1">
    <location>
        <begin position="825"/>
        <end position="865"/>
    </location>
</feature>
<sequence length="1095" mass="119828">MGNVLCKEPNTSASQSTGNTFSNLSSVICPNGLGKGKTHPMRKTYFTRSAVDASKKTTSATGWQSVGLHVPSAGPNPVIDTPPVAPPRKKRGATLDGRYRSDDSLQVKNGFQDVFGRESRRHSCDITPGTRPASVPPPRPEVAALPARQTSCFEIDASNDAFSDFSKVPTTAELERASPSASQIPRVGNRKSDKFFGERLADSLSATEANGANGETKQRRTETTPTADDVDKIEKFIETPGTEQGKAPVVVERRKHIGENRKSAVSPSEPLKEGEPPELPKAEPAKDGEEDLMKYIDRTVSGDNQIGRRAEFLMAMLEDYNDSVRYEGVQPVEEPLIVPKRRKSRHICDDHDHLHAKLHEHEREASGADGATLQPPSINVIRTEASIELAPRKPSRDFSKYKPIDPVDQEMFDSEDEPVARPARIKQTQRGQLPSPPAPPKFPKSRSESQLKQPLTTDVTPSTPLKPTDGGDETPPKAHTPRMLKRIISMSSTEQLGKEPVGTPPRPAFTKSASSGSFTGVDLQRARISVERFTPEDYAHHTGVDELVKPKSKLTTRKISWKSNEPPTIRTPTPTQECPGNPSFTIGGSVVVTTTDGNRLQPPEVPRRKRSDTSTESQTTGEREGEVEPPEEDRTTKVSQAKLYQQLHSTPEDNSLRKFCLGSFIESSKVLQHHDVVNVLDRVYTASDNQENIIEQFQAFLEDQLNARLDEPNPANPNVTKLLEKLSHADSTSPVPSSKVGEDETLENIRIDLVGSSLGSGSSSLSQGKASDVDDCFDPEFEKIEKSEIVGELPKIEAHNPKLAGYSDRRRDSIEYMTDWFGGGDSDGSTTMLSGAGEDKGSEGKAQPLEGLGVGKKGDHHPPSAARRESIEDVGRWFSNHNILRPSFGEEFEEPSRRLRRGSDGFLGYDLHRQYPFGQGRERSESQSAEMFEDITKLQEHIKDTVEGSSPAGRIMLAGGKRKTLEHRNSSDALLMKVLHKPLLDSLNSSKQGSAEKLNAKPEYETVPKSTTEATTATTTTTTSSNEESKPLLNPAAPAATTGQDGKLTAHPGETLAASSVALLNDAKGEQHHQQEPPNEHSTLLKFLSKENLVE</sequence>
<feature type="compositionally biased region" description="Polar residues" evidence="1">
    <location>
        <begin position="204"/>
        <end position="215"/>
    </location>
</feature>
<feature type="compositionally biased region" description="Basic and acidic residues" evidence="1">
    <location>
        <begin position="270"/>
        <end position="289"/>
    </location>
</feature>